<evidence type="ECO:0000256" key="1">
    <source>
        <dbReference type="ARBA" id="ARBA00023125"/>
    </source>
</evidence>
<protein>
    <submittedName>
        <fullName evidence="3">DNA-binding transcriptional regulator, XRE-family HTH domain</fullName>
    </submittedName>
</protein>
<accession>A0A1H4LUW1</accession>
<dbReference type="Gene3D" id="1.10.260.40">
    <property type="entry name" value="lambda repressor-like DNA-binding domains"/>
    <property type="match status" value="1"/>
</dbReference>
<keyword evidence="1 3" id="KW-0238">DNA-binding</keyword>
<dbReference type="PROSITE" id="PS50943">
    <property type="entry name" value="HTH_CROC1"/>
    <property type="match status" value="1"/>
</dbReference>
<dbReference type="GO" id="GO:0005829">
    <property type="term" value="C:cytosol"/>
    <property type="evidence" value="ECO:0007669"/>
    <property type="project" value="TreeGrafter"/>
</dbReference>
<dbReference type="SMART" id="SM00530">
    <property type="entry name" value="HTH_XRE"/>
    <property type="match status" value="1"/>
</dbReference>
<dbReference type="PANTHER" id="PTHR46797">
    <property type="entry name" value="HTH-TYPE TRANSCRIPTIONAL REGULATOR"/>
    <property type="match status" value="1"/>
</dbReference>
<evidence type="ECO:0000313" key="4">
    <source>
        <dbReference type="Proteomes" id="UP000182652"/>
    </source>
</evidence>
<organism evidence="3 4">
    <name type="scientific">Arthrobacter woluwensis</name>
    <dbReference type="NCBI Taxonomy" id="156980"/>
    <lineage>
        <taxon>Bacteria</taxon>
        <taxon>Bacillati</taxon>
        <taxon>Actinomycetota</taxon>
        <taxon>Actinomycetes</taxon>
        <taxon>Micrococcales</taxon>
        <taxon>Micrococcaceae</taxon>
        <taxon>Arthrobacter</taxon>
    </lineage>
</organism>
<dbReference type="EMBL" id="FNSN01000003">
    <property type="protein sequence ID" value="SEB74022.1"/>
    <property type="molecule type" value="Genomic_DNA"/>
</dbReference>
<evidence type="ECO:0000313" key="3">
    <source>
        <dbReference type="EMBL" id="SEB74022.1"/>
    </source>
</evidence>
<dbReference type="Proteomes" id="UP000182652">
    <property type="component" value="Unassembled WGS sequence"/>
</dbReference>
<evidence type="ECO:0000259" key="2">
    <source>
        <dbReference type="PROSITE" id="PS50943"/>
    </source>
</evidence>
<dbReference type="RefSeq" id="WP_066211708.1">
    <property type="nucleotide sequence ID" value="NZ_FNSN01000003.1"/>
</dbReference>
<dbReference type="CDD" id="cd00093">
    <property type="entry name" value="HTH_XRE"/>
    <property type="match status" value="1"/>
</dbReference>
<sequence>MAENPFPGQRSEAPDVVAHLSPVSPLRREPLWRHLLGGSLRRRRTERGETLETVAARAGVSTQYLSEIERGRKEPSSEIIAVVARALDVTLVDLTLDVAQALTVERPAVEQRTASATCFALAA</sequence>
<dbReference type="InterPro" id="IPR010982">
    <property type="entry name" value="Lambda_DNA-bd_dom_sf"/>
</dbReference>
<gene>
    <name evidence="3" type="ORF">SAMN04489745_1119</name>
</gene>
<feature type="domain" description="HTH cro/C1-type" evidence="2">
    <location>
        <begin position="40"/>
        <end position="94"/>
    </location>
</feature>
<dbReference type="SUPFAM" id="SSF47413">
    <property type="entry name" value="lambda repressor-like DNA-binding domains"/>
    <property type="match status" value="1"/>
</dbReference>
<dbReference type="InterPro" id="IPR001387">
    <property type="entry name" value="Cro/C1-type_HTH"/>
</dbReference>
<dbReference type="GO" id="GO:0003700">
    <property type="term" value="F:DNA-binding transcription factor activity"/>
    <property type="evidence" value="ECO:0007669"/>
    <property type="project" value="TreeGrafter"/>
</dbReference>
<dbReference type="PANTHER" id="PTHR46797:SF1">
    <property type="entry name" value="METHYLPHOSPHONATE SYNTHASE"/>
    <property type="match status" value="1"/>
</dbReference>
<keyword evidence="4" id="KW-1185">Reference proteome</keyword>
<dbReference type="InterPro" id="IPR050807">
    <property type="entry name" value="TransReg_Diox_bact_type"/>
</dbReference>
<proteinExistence type="predicted"/>
<reference evidence="3 4" key="1">
    <citation type="submission" date="2016-10" db="EMBL/GenBank/DDBJ databases">
        <authorList>
            <person name="de Groot N.N."/>
        </authorList>
    </citation>
    <scope>NUCLEOTIDE SEQUENCE [LARGE SCALE GENOMIC DNA]</scope>
    <source>
        <strain evidence="3 4">DSM 10495</strain>
    </source>
</reference>
<dbReference type="AlphaFoldDB" id="A0A1H4LUW1"/>
<dbReference type="GO" id="GO:0003677">
    <property type="term" value="F:DNA binding"/>
    <property type="evidence" value="ECO:0007669"/>
    <property type="project" value="UniProtKB-KW"/>
</dbReference>
<dbReference type="Pfam" id="PF01381">
    <property type="entry name" value="HTH_3"/>
    <property type="match status" value="1"/>
</dbReference>
<name>A0A1H4LUW1_9MICC</name>